<proteinExistence type="predicted"/>
<protein>
    <submittedName>
        <fullName evidence="2">Uncharacterized protein</fullName>
    </submittedName>
</protein>
<name>A0ABN9S958_9DINO</name>
<accession>A0ABN9S958</accession>
<evidence type="ECO:0000256" key="1">
    <source>
        <dbReference type="SAM" id="MobiDB-lite"/>
    </source>
</evidence>
<dbReference type="Proteomes" id="UP001189429">
    <property type="component" value="Unassembled WGS sequence"/>
</dbReference>
<comment type="caution">
    <text evidence="2">The sequence shown here is derived from an EMBL/GenBank/DDBJ whole genome shotgun (WGS) entry which is preliminary data.</text>
</comment>
<feature type="region of interest" description="Disordered" evidence="1">
    <location>
        <begin position="663"/>
        <end position="689"/>
    </location>
</feature>
<sequence length="907" mass="99125">MGLSGRDDDVEHALSIVTEPGGFGLCSEYALATTSAHVLRIKFNTAAESKEILDSWMANGLPPKALWPDSMAEKLGRFCVRKKQTIRCFRSYAREVTRNFDEACKLVDKCRGLYVIVIVARVPPTSTRTHAMAGVRWCLDGTLACLNSWGSDEEVYEFVAVSSFVSAYSTDVVVSRRFKPSQRESRQDEGCKKMKHAFAVVLNYQGDIDMAAVREAMAVNDYNGLPELLRPRTNWEALYTMQLALVPAGDGDGTDIIKYFLFSGPQPLVDVENRLLRENEVLYALSWGKGADVKTPWEVLVYMVDRLGGAHFRYHLPPQEKGEKEKQKKCLPQDMIVSQYQFIKDNAPRGNFDCEQMMWIDFQLNDPQSPIHSWEEGKIKEVLSHIKDQGIQANKITYHPIFIFDTGGEGVERAQRIVPTFKGHSCLMVGEPGEGETPCLETLAFAMGDYYADKLGGRGLASFREGPDLDFFRAEEGTKHCPCVFDDGDLFEQRPKTLKAFLGVGQFQAMTRGRWGAAEFVRGQARFAAENMCDETAVPTMDAWRGLCILSPAEAKQKRNQYFFDMLKRTFPKDMSKANVMALLKRSSAVVNTPNDVFERLAGLDSDVARAPKVGHYITKAAGNILYDYIHNGAMRDAEEYNSLRDKQLRFMKALLDKGSVPLPLSVKEEQPPDGAEGGSSSSAAREPLPPLPKRICWARSFGSIPEVEIDHSSSPEEARGAAAAPGSQDLAAALADADNGDPLGLGGGMNADASVELEERAGGAGTALSRGVFYGRPILRIPGGAVLAPRAEAAAALPDGAGAGGGISSAVFCSSVFGGPPAHLLGLALTLLLERRDPRSNFSEWLARAAAAAPPPALRLSERQLLPLAGTTVQDLPAGLARELRIVEDAASELGAFQERPVEPGE</sequence>
<keyword evidence="3" id="KW-1185">Reference proteome</keyword>
<evidence type="ECO:0000313" key="3">
    <source>
        <dbReference type="Proteomes" id="UP001189429"/>
    </source>
</evidence>
<evidence type="ECO:0000313" key="2">
    <source>
        <dbReference type="EMBL" id="CAK0828419.1"/>
    </source>
</evidence>
<reference evidence="2" key="1">
    <citation type="submission" date="2023-10" db="EMBL/GenBank/DDBJ databases">
        <authorList>
            <person name="Chen Y."/>
            <person name="Shah S."/>
            <person name="Dougan E. K."/>
            <person name="Thang M."/>
            <person name="Chan C."/>
        </authorList>
    </citation>
    <scope>NUCLEOTIDE SEQUENCE [LARGE SCALE GENOMIC DNA]</scope>
</reference>
<dbReference type="EMBL" id="CAUYUJ010010025">
    <property type="protein sequence ID" value="CAK0828419.1"/>
    <property type="molecule type" value="Genomic_DNA"/>
</dbReference>
<gene>
    <name evidence="2" type="ORF">PCOR1329_LOCUS27635</name>
</gene>
<feature type="non-terminal residue" evidence="2">
    <location>
        <position position="907"/>
    </location>
</feature>
<organism evidence="2 3">
    <name type="scientific">Prorocentrum cordatum</name>
    <dbReference type="NCBI Taxonomy" id="2364126"/>
    <lineage>
        <taxon>Eukaryota</taxon>
        <taxon>Sar</taxon>
        <taxon>Alveolata</taxon>
        <taxon>Dinophyceae</taxon>
        <taxon>Prorocentrales</taxon>
        <taxon>Prorocentraceae</taxon>
        <taxon>Prorocentrum</taxon>
    </lineage>
</organism>